<dbReference type="AlphaFoldDB" id="A0A812RL47"/>
<dbReference type="OrthoDB" id="410307at2759"/>
<dbReference type="Pfam" id="PF18143">
    <property type="entry name" value="HAD_SAK_2"/>
    <property type="match status" value="1"/>
</dbReference>
<evidence type="ECO:0000313" key="3">
    <source>
        <dbReference type="Proteomes" id="UP000604046"/>
    </source>
</evidence>
<accession>A0A812RL47</accession>
<reference evidence="2" key="1">
    <citation type="submission" date="2021-02" db="EMBL/GenBank/DDBJ databases">
        <authorList>
            <person name="Dougan E. K."/>
            <person name="Rhodes N."/>
            <person name="Thang M."/>
            <person name="Chan C."/>
        </authorList>
    </citation>
    <scope>NUCLEOTIDE SEQUENCE</scope>
</reference>
<proteinExistence type="predicted"/>
<name>A0A812RL47_9DINO</name>
<feature type="region of interest" description="Disordered" evidence="1">
    <location>
        <begin position="47"/>
        <end position="82"/>
    </location>
</feature>
<comment type="caution">
    <text evidence="2">The sequence shown here is derived from an EMBL/GenBank/DDBJ whole genome shotgun (WGS) entry which is preliminary data.</text>
</comment>
<evidence type="ECO:0000256" key="1">
    <source>
        <dbReference type="SAM" id="MobiDB-lite"/>
    </source>
</evidence>
<keyword evidence="3" id="KW-1185">Reference proteome</keyword>
<organism evidence="2 3">
    <name type="scientific">Symbiodinium natans</name>
    <dbReference type="NCBI Taxonomy" id="878477"/>
    <lineage>
        <taxon>Eukaryota</taxon>
        <taxon>Sar</taxon>
        <taxon>Alveolata</taxon>
        <taxon>Dinophyceae</taxon>
        <taxon>Suessiales</taxon>
        <taxon>Symbiodiniaceae</taxon>
        <taxon>Symbiodinium</taxon>
    </lineage>
</organism>
<evidence type="ECO:0008006" key="4">
    <source>
        <dbReference type="Google" id="ProtNLM"/>
    </source>
</evidence>
<protein>
    <recommendedName>
        <fullName evidence="4">FCP1 homology domain-containing protein</fullName>
    </recommendedName>
</protein>
<feature type="compositionally biased region" description="Pro residues" evidence="1">
    <location>
        <begin position="71"/>
        <end position="80"/>
    </location>
</feature>
<sequence length="244" mass="27032">MQSRLGWTMDYLIGCGLPTVQNKLVVLRMPCESGEVAGCHGHMGQMAWPPEPDISGAPQRDLGGREDQPRLPGPLEPPGPTEQRRLLFLDVDGVLHPLQVRVLEQTQKVDMSHCFQRTCMQELRRVVLATGAQIILSSSWRKFEKTRDLLNENLAKYGLSFREWTTVAGGEGNDARVDQILAFVTTSGVDSWAVVDDEDLAPSSSPGSDSMMRCLFRQHFVRTDTSRGLDSSAADALIQLLNEP</sequence>
<dbReference type="Proteomes" id="UP000604046">
    <property type="component" value="Unassembled WGS sequence"/>
</dbReference>
<gene>
    <name evidence="2" type="ORF">SNAT2548_LOCUS24240</name>
</gene>
<dbReference type="EMBL" id="CAJNDS010002350">
    <property type="protein sequence ID" value="CAE7445168.1"/>
    <property type="molecule type" value="Genomic_DNA"/>
</dbReference>
<evidence type="ECO:0000313" key="2">
    <source>
        <dbReference type="EMBL" id="CAE7445168.1"/>
    </source>
</evidence>